<evidence type="ECO:0000313" key="1">
    <source>
        <dbReference type="EMBL" id="MFD2207907.1"/>
    </source>
</evidence>
<dbReference type="EMBL" id="JBHUII010000013">
    <property type="protein sequence ID" value="MFD2207907.1"/>
    <property type="molecule type" value="Genomic_DNA"/>
</dbReference>
<sequence>MTSFNKLEKNLEALSRKIATASSAAKAGELADVTDLPATTEFLCQEISTLPLLERSKLSPKLLGLIEELDNLTITINLSLDSVRTEIKETTSHNRAARAYTTANTPGKK</sequence>
<organism evidence="1 2">
    <name type="scientific">Kiloniella antarctica</name>
    <dbReference type="NCBI Taxonomy" id="1550907"/>
    <lineage>
        <taxon>Bacteria</taxon>
        <taxon>Pseudomonadati</taxon>
        <taxon>Pseudomonadota</taxon>
        <taxon>Alphaproteobacteria</taxon>
        <taxon>Rhodospirillales</taxon>
        <taxon>Kiloniellaceae</taxon>
        <taxon>Kiloniella</taxon>
    </lineage>
</organism>
<reference evidence="2" key="1">
    <citation type="journal article" date="2019" name="Int. J. Syst. Evol. Microbiol.">
        <title>The Global Catalogue of Microorganisms (GCM) 10K type strain sequencing project: providing services to taxonomists for standard genome sequencing and annotation.</title>
        <authorList>
            <consortium name="The Broad Institute Genomics Platform"/>
            <consortium name="The Broad Institute Genome Sequencing Center for Infectious Disease"/>
            <person name="Wu L."/>
            <person name="Ma J."/>
        </authorList>
    </citation>
    <scope>NUCLEOTIDE SEQUENCE [LARGE SCALE GENOMIC DNA]</scope>
    <source>
        <strain evidence="2">CGMCC 4.7192</strain>
    </source>
</reference>
<comment type="caution">
    <text evidence="1">The sequence shown here is derived from an EMBL/GenBank/DDBJ whole genome shotgun (WGS) entry which is preliminary data.</text>
</comment>
<accession>A0ABW5BPL3</accession>
<dbReference type="RefSeq" id="WP_380255011.1">
    <property type="nucleotide sequence ID" value="NZ_JBHUII010000013.1"/>
</dbReference>
<name>A0ABW5BPL3_9PROT</name>
<keyword evidence="2" id="KW-1185">Reference proteome</keyword>
<proteinExistence type="predicted"/>
<dbReference type="Proteomes" id="UP001597294">
    <property type="component" value="Unassembled WGS sequence"/>
</dbReference>
<evidence type="ECO:0000313" key="2">
    <source>
        <dbReference type="Proteomes" id="UP001597294"/>
    </source>
</evidence>
<protein>
    <submittedName>
        <fullName evidence="1">Uncharacterized protein</fullName>
    </submittedName>
</protein>
<gene>
    <name evidence="1" type="ORF">ACFSKO_20010</name>
</gene>